<protein>
    <submittedName>
        <fullName evidence="2">Uncharacterized protein</fullName>
    </submittedName>
</protein>
<accession>A0A812UVJ1</accession>
<dbReference type="InterPro" id="IPR011990">
    <property type="entry name" value="TPR-like_helical_dom_sf"/>
</dbReference>
<reference evidence="2" key="1">
    <citation type="submission" date="2021-02" db="EMBL/GenBank/DDBJ databases">
        <authorList>
            <person name="Dougan E. K."/>
            <person name="Rhodes N."/>
            <person name="Thang M."/>
            <person name="Chan C."/>
        </authorList>
    </citation>
    <scope>NUCLEOTIDE SEQUENCE</scope>
</reference>
<comment type="caution">
    <text evidence="2">The sequence shown here is derived from an EMBL/GenBank/DDBJ whole genome shotgun (WGS) entry which is preliminary data.</text>
</comment>
<proteinExistence type="predicted"/>
<evidence type="ECO:0000256" key="1">
    <source>
        <dbReference type="SAM" id="MobiDB-lite"/>
    </source>
</evidence>
<evidence type="ECO:0000313" key="3">
    <source>
        <dbReference type="Proteomes" id="UP000604046"/>
    </source>
</evidence>
<feature type="region of interest" description="Disordered" evidence="1">
    <location>
        <begin position="173"/>
        <end position="199"/>
    </location>
</feature>
<gene>
    <name evidence="2" type="ORF">SNAT2548_LOCUS33778</name>
</gene>
<sequence>MAEPLPGDDMHPQIMQALMHFVQLTSQKEGRSQEDVLAEFSTPQGMKAFTDLMSMAAGGAAGNLRKARMLAEATGRVGIYLEHLGKHCPWLLGESSEASEAGEHGCALRDCSGNVQRVHFAVDLASATGFYASRFAVCMPEVKWYASERMLNPSDYLGIKMLEDCIEYMTTAPESPAKGRNPGKGGSQKSLIDDTASSDEDMEDFDDFCLSLGTEPSRQASLLLRGRVASVDVTEDAWEGVQHLLGRCSALVCTSLLTQVGYKEPLIWTDVLQGASPLLEEGGILLLYDSEKWGDFADVAKMSDFIKTQQLALELVDRQEPVDYAGDADGRMFILVFKKTSKTACKSPTWLLQRAEDFKQAGNSYYSNPAKRKHPEEAVCSNPRVQVLWKAVACYVQGLDCLTLVRSDLYKDQHDTADTTPAERERQLALLSSRLYCNLAAAYLELGPTAGTYQHALKVVNLALDCAPEWDRAIERKAKILEAMQRHRD</sequence>
<dbReference type="SUPFAM" id="SSF48452">
    <property type="entry name" value="TPR-like"/>
    <property type="match status" value="1"/>
</dbReference>
<name>A0A812UVJ1_9DINO</name>
<dbReference type="Proteomes" id="UP000604046">
    <property type="component" value="Unassembled WGS sequence"/>
</dbReference>
<dbReference type="EMBL" id="CAJNDS010002778">
    <property type="protein sequence ID" value="CAE7593398.1"/>
    <property type="molecule type" value="Genomic_DNA"/>
</dbReference>
<dbReference type="AlphaFoldDB" id="A0A812UVJ1"/>
<keyword evidence="3" id="KW-1185">Reference proteome</keyword>
<organism evidence="2 3">
    <name type="scientific">Symbiodinium natans</name>
    <dbReference type="NCBI Taxonomy" id="878477"/>
    <lineage>
        <taxon>Eukaryota</taxon>
        <taxon>Sar</taxon>
        <taxon>Alveolata</taxon>
        <taxon>Dinophyceae</taxon>
        <taxon>Suessiales</taxon>
        <taxon>Symbiodiniaceae</taxon>
        <taxon>Symbiodinium</taxon>
    </lineage>
</organism>
<dbReference type="Gene3D" id="1.25.40.10">
    <property type="entry name" value="Tetratricopeptide repeat domain"/>
    <property type="match status" value="1"/>
</dbReference>
<evidence type="ECO:0000313" key="2">
    <source>
        <dbReference type="EMBL" id="CAE7593398.1"/>
    </source>
</evidence>
<dbReference type="OrthoDB" id="433477at2759"/>